<evidence type="ECO:0000313" key="2">
    <source>
        <dbReference type="EMBL" id="CAK8163308.1"/>
    </source>
</evidence>
<evidence type="ECO:0000256" key="1">
    <source>
        <dbReference type="SAM" id="Phobius"/>
    </source>
</evidence>
<name>A0ABM9N8P0_9RICK</name>
<protein>
    <submittedName>
        <fullName evidence="2">Uncharacterized protein</fullName>
    </submittedName>
</protein>
<comment type="caution">
    <text evidence="2">The sequence shown here is derived from an EMBL/GenBank/DDBJ whole genome shotgun (WGS) entry which is preliminary data.</text>
</comment>
<keyword evidence="1" id="KW-0472">Membrane</keyword>
<keyword evidence="1" id="KW-0812">Transmembrane</keyword>
<sequence length="500" mass="56860">MFIKLYFRYSCVVTVNGFSFPYIMIFDKYTLVDAFYIKDNDDRGKFEDKIHRYGSRLAIYIVLDVFDVEYVCEFFDPLKKSIIRQLVSNKLKIDLANFEFKNALPVAGGSSKKKLNYVFIGVNINSKVKSYVHYFDFLPYIITGVHIMPIEASVVMRYLAKKMHRRKINSDFQMLVLVGSIVDYKIVVFNKGSFFLSRAIGNIGGENPNLSLLADEINSTINYVIKLYNKTEATVSVYYIVHKNDVETCKSLEIKANDVFIKTLEDCASFCKVKTSSSDINIDNADIIISSLMLKNSSVLKMPTKKTIKVNTIINTSLVLDMFSFVVVILALLMLGVFGLEFLLGKVNERVLLKKSDGVTVAYNSLREQYHTTSDEMIVIDNILKLYDSMMRERKPVQQYIKNISKIALVDKKMTLESFKLDKKSSSVLNDLFISATLDFRGMSYQEASNGHLRIKAKIKDIFQGCRASISSIPIDISDKGIDEVFKITIQVIGGGCYED</sequence>
<reference evidence="2 3" key="1">
    <citation type="submission" date="2024-01" db="EMBL/GenBank/DDBJ databases">
        <authorList>
            <person name="Kunselman E."/>
        </authorList>
    </citation>
    <scope>NUCLEOTIDE SEQUENCE [LARGE SCALE GENOMIC DNA]</scope>
    <source>
        <strain evidence="2">2 abalone samples</strain>
    </source>
</reference>
<feature type="transmembrane region" description="Helical" evidence="1">
    <location>
        <begin position="137"/>
        <end position="160"/>
    </location>
</feature>
<feature type="transmembrane region" description="Helical" evidence="1">
    <location>
        <begin position="7"/>
        <end position="26"/>
    </location>
</feature>
<accession>A0ABM9N8P0</accession>
<keyword evidence="1" id="KW-1133">Transmembrane helix</keyword>
<keyword evidence="3" id="KW-1185">Reference proteome</keyword>
<evidence type="ECO:0000313" key="3">
    <source>
        <dbReference type="Proteomes" id="UP001314181"/>
    </source>
</evidence>
<dbReference type="EMBL" id="CAWVOK010000026">
    <property type="protein sequence ID" value="CAK8163308.1"/>
    <property type="molecule type" value="Genomic_DNA"/>
</dbReference>
<dbReference type="Proteomes" id="UP001314181">
    <property type="component" value="Unassembled WGS sequence"/>
</dbReference>
<feature type="transmembrane region" description="Helical" evidence="1">
    <location>
        <begin position="322"/>
        <end position="344"/>
    </location>
</feature>
<proteinExistence type="predicted"/>
<gene>
    <name evidence="2" type="ORF">CAXC1_330068</name>
</gene>
<organism evidence="2 3">
    <name type="scientific">Candidatus Xenohaliotis californiensis</name>
    <dbReference type="NCBI Taxonomy" id="84677"/>
    <lineage>
        <taxon>Bacteria</taxon>
        <taxon>Pseudomonadati</taxon>
        <taxon>Pseudomonadota</taxon>
        <taxon>Alphaproteobacteria</taxon>
        <taxon>Rickettsiales</taxon>
        <taxon>Anaplasmataceae</taxon>
        <taxon>Candidatus Xenohaliotis</taxon>
    </lineage>
</organism>